<dbReference type="AlphaFoldDB" id="B4QM46"/>
<keyword evidence="3" id="KW-1185">Reference proteome</keyword>
<name>B4QM46_DROSI</name>
<evidence type="ECO:0000256" key="1">
    <source>
        <dbReference type="SAM" id="MobiDB-lite"/>
    </source>
</evidence>
<dbReference type="Bgee" id="FBgn0185798">
    <property type="expression patterns" value="Expressed in adult organism and 3 other cell types or tissues"/>
</dbReference>
<feature type="compositionally biased region" description="Basic residues" evidence="1">
    <location>
        <begin position="1"/>
        <end position="12"/>
    </location>
</feature>
<evidence type="ECO:0000313" key="3">
    <source>
        <dbReference type="Proteomes" id="UP000000304"/>
    </source>
</evidence>
<organism evidence="2 3">
    <name type="scientific">Drosophila simulans</name>
    <name type="common">Fruit fly</name>
    <dbReference type="NCBI Taxonomy" id="7240"/>
    <lineage>
        <taxon>Eukaryota</taxon>
        <taxon>Metazoa</taxon>
        <taxon>Ecdysozoa</taxon>
        <taxon>Arthropoda</taxon>
        <taxon>Hexapoda</taxon>
        <taxon>Insecta</taxon>
        <taxon>Pterygota</taxon>
        <taxon>Neoptera</taxon>
        <taxon>Endopterygota</taxon>
        <taxon>Diptera</taxon>
        <taxon>Brachycera</taxon>
        <taxon>Muscomorpha</taxon>
        <taxon>Ephydroidea</taxon>
        <taxon>Drosophilidae</taxon>
        <taxon>Drosophila</taxon>
        <taxon>Sophophora</taxon>
    </lineage>
</organism>
<dbReference type="OrthoDB" id="6782661at2759"/>
<dbReference type="PhylomeDB" id="B4QM46"/>
<feature type="compositionally biased region" description="Polar residues" evidence="1">
    <location>
        <begin position="42"/>
        <end position="53"/>
    </location>
</feature>
<dbReference type="Proteomes" id="UP000000304">
    <property type="component" value="Chromosome 3L"/>
</dbReference>
<sequence length="106" mass="12153">MESKRSKKGRKSRPAESELPSNQQQEQQPHQHHPWDEDPSAKSPQANRAIPSTGTALTRFLTCMAPVIVESARLRRRPWAFDVATLACNQWRKCNTLVDPFEVEEE</sequence>
<accession>B4QM46</accession>
<protein>
    <submittedName>
        <fullName evidence="2">GD14105</fullName>
    </submittedName>
</protein>
<reference evidence="2 3" key="1">
    <citation type="journal article" date="2007" name="Nature">
        <title>Evolution of genes and genomes on the Drosophila phylogeny.</title>
        <authorList>
            <consortium name="Drosophila 12 Genomes Consortium"/>
            <person name="Clark A.G."/>
            <person name="Eisen M.B."/>
            <person name="Smith D.R."/>
            <person name="Bergman C.M."/>
            <person name="Oliver B."/>
            <person name="Markow T.A."/>
            <person name="Kaufman T.C."/>
            <person name="Kellis M."/>
            <person name="Gelbart W."/>
            <person name="Iyer V.N."/>
            <person name="Pollard D.A."/>
            <person name="Sackton T.B."/>
            <person name="Larracuente A.M."/>
            <person name="Singh N.D."/>
            <person name="Abad J.P."/>
            <person name="Abt D.N."/>
            <person name="Adryan B."/>
            <person name="Aguade M."/>
            <person name="Akashi H."/>
            <person name="Anderson W.W."/>
            <person name="Aquadro C.F."/>
            <person name="Ardell D.H."/>
            <person name="Arguello R."/>
            <person name="Artieri C.G."/>
            <person name="Barbash D.A."/>
            <person name="Barker D."/>
            <person name="Barsanti P."/>
            <person name="Batterham P."/>
            <person name="Batzoglou S."/>
            <person name="Begun D."/>
            <person name="Bhutkar A."/>
            <person name="Blanco E."/>
            <person name="Bosak S.A."/>
            <person name="Bradley R.K."/>
            <person name="Brand A.D."/>
            <person name="Brent M.R."/>
            <person name="Brooks A.N."/>
            <person name="Brown R.H."/>
            <person name="Butlin R.K."/>
            <person name="Caggese C."/>
            <person name="Calvi B.R."/>
            <person name="Bernardo de Carvalho A."/>
            <person name="Caspi A."/>
            <person name="Castrezana S."/>
            <person name="Celniker S.E."/>
            <person name="Chang J.L."/>
            <person name="Chapple C."/>
            <person name="Chatterji S."/>
            <person name="Chinwalla A."/>
            <person name="Civetta A."/>
            <person name="Clifton S.W."/>
            <person name="Comeron J.M."/>
            <person name="Costello J.C."/>
            <person name="Coyne J.A."/>
            <person name="Daub J."/>
            <person name="David R.G."/>
            <person name="Delcher A.L."/>
            <person name="Delehaunty K."/>
            <person name="Do C.B."/>
            <person name="Ebling H."/>
            <person name="Edwards K."/>
            <person name="Eickbush T."/>
            <person name="Evans J.D."/>
            <person name="Filipski A."/>
            <person name="Findeiss S."/>
            <person name="Freyhult E."/>
            <person name="Fulton L."/>
            <person name="Fulton R."/>
            <person name="Garcia A.C."/>
            <person name="Gardiner A."/>
            <person name="Garfield D.A."/>
            <person name="Garvin B.E."/>
            <person name="Gibson G."/>
            <person name="Gilbert D."/>
            <person name="Gnerre S."/>
            <person name="Godfrey J."/>
            <person name="Good R."/>
            <person name="Gotea V."/>
            <person name="Gravely B."/>
            <person name="Greenberg A.J."/>
            <person name="Griffiths-Jones S."/>
            <person name="Gross S."/>
            <person name="Guigo R."/>
            <person name="Gustafson E.A."/>
            <person name="Haerty W."/>
            <person name="Hahn M.W."/>
            <person name="Halligan D.L."/>
            <person name="Halpern A.L."/>
            <person name="Halter G.M."/>
            <person name="Han M.V."/>
            <person name="Heger A."/>
            <person name="Hillier L."/>
            <person name="Hinrichs A.S."/>
            <person name="Holmes I."/>
            <person name="Hoskins R.A."/>
            <person name="Hubisz M.J."/>
            <person name="Hultmark D."/>
            <person name="Huntley M.A."/>
            <person name="Jaffe D.B."/>
            <person name="Jagadeeshan S."/>
            <person name="Jeck W.R."/>
            <person name="Johnson J."/>
            <person name="Jones C.D."/>
            <person name="Jordan W.C."/>
            <person name="Karpen G.H."/>
            <person name="Kataoka E."/>
            <person name="Keightley P.D."/>
            <person name="Kheradpour P."/>
            <person name="Kirkness E.F."/>
            <person name="Koerich L.B."/>
            <person name="Kristiansen K."/>
            <person name="Kudrna D."/>
            <person name="Kulathinal R.J."/>
            <person name="Kumar S."/>
            <person name="Kwok R."/>
            <person name="Lander E."/>
            <person name="Langley C.H."/>
            <person name="Lapoint R."/>
            <person name="Lazzaro B.P."/>
            <person name="Lee S.J."/>
            <person name="Levesque L."/>
            <person name="Li R."/>
            <person name="Lin C.F."/>
            <person name="Lin M.F."/>
            <person name="Lindblad-Toh K."/>
            <person name="Llopart A."/>
            <person name="Long M."/>
            <person name="Low L."/>
            <person name="Lozovsky E."/>
            <person name="Lu J."/>
            <person name="Luo M."/>
            <person name="Machado C.A."/>
            <person name="Makalowski W."/>
            <person name="Marzo M."/>
            <person name="Matsuda M."/>
            <person name="Matzkin L."/>
            <person name="McAllister B."/>
            <person name="McBride C.S."/>
            <person name="McKernan B."/>
            <person name="McKernan K."/>
            <person name="Mendez-Lago M."/>
            <person name="Minx P."/>
            <person name="Mollenhauer M.U."/>
            <person name="Montooth K."/>
            <person name="Mount S.M."/>
            <person name="Mu X."/>
            <person name="Myers E."/>
            <person name="Negre B."/>
            <person name="Newfeld S."/>
            <person name="Nielsen R."/>
            <person name="Noor M.A."/>
            <person name="O'Grady P."/>
            <person name="Pachter L."/>
            <person name="Papaceit M."/>
            <person name="Parisi M.J."/>
            <person name="Parisi M."/>
            <person name="Parts L."/>
            <person name="Pedersen J.S."/>
            <person name="Pesole G."/>
            <person name="Phillippy A.M."/>
            <person name="Ponting C.P."/>
            <person name="Pop M."/>
            <person name="Porcelli D."/>
            <person name="Powell J.R."/>
            <person name="Prohaska S."/>
            <person name="Pruitt K."/>
            <person name="Puig M."/>
            <person name="Quesneville H."/>
            <person name="Ram K.R."/>
            <person name="Rand D."/>
            <person name="Rasmussen M.D."/>
            <person name="Reed L.K."/>
            <person name="Reenan R."/>
            <person name="Reily A."/>
            <person name="Remington K.A."/>
            <person name="Rieger T.T."/>
            <person name="Ritchie M.G."/>
            <person name="Robin C."/>
            <person name="Rogers Y.H."/>
            <person name="Rohde C."/>
            <person name="Rozas J."/>
            <person name="Rubenfield M.J."/>
            <person name="Ruiz A."/>
            <person name="Russo S."/>
            <person name="Salzberg S.L."/>
            <person name="Sanchez-Gracia A."/>
            <person name="Saranga D.J."/>
            <person name="Sato H."/>
            <person name="Schaeffer S.W."/>
            <person name="Schatz M.C."/>
            <person name="Schlenke T."/>
            <person name="Schwartz R."/>
            <person name="Segarra C."/>
            <person name="Singh R.S."/>
            <person name="Sirot L."/>
            <person name="Sirota M."/>
            <person name="Sisneros N.B."/>
            <person name="Smith C.D."/>
            <person name="Smith T.F."/>
            <person name="Spieth J."/>
            <person name="Stage D.E."/>
            <person name="Stark A."/>
            <person name="Stephan W."/>
            <person name="Strausberg R.L."/>
            <person name="Strempel S."/>
            <person name="Sturgill D."/>
            <person name="Sutton G."/>
            <person name="Sutton G.G."/>
            <person name="Tao W."/>
            <person name="Teichmann S."/>
            <person name="Tobari Y.N."/>
            <person name="Tomimura Y."/>
            <person name="Tsolas J.M."/>
            <person name="Valente V.L."/>
            <person name="Venter E."/>
            <person name="Venter J.C."/>
            <person name="Vicario S."/>
            <person name="Vieira F.G."/>
            <person name="Vilella A.J."/>
            <person name="Villasante A."/>
            <person name="Walenz B."/>
            <person name="Wang J."/>
            <person name="Wasserman M."/>
            <person name="Watts T."/>
            <person name="Wilson D."/>
            <person name="Wilson R.K."/>
            <person name="Wing R.A."/>
            <person name="Wolfner M.F."/>
            <person name="Wong A."/>
            <person name="Wong G.K."/>
            <person name="Wu C.I."/>
            <person name="Wu G."/>
            <person name="Yamamoto D."/>
            <person name="Yang H.P."/>
            <person name="Yang S.P."/>
            <person name="Yorke J.A."/>
            <person name="Yoshida K."/>
            <person name="Zdobnov E."/>
            <person name="Zhang P."/>
            <person name="Zhang Y."/>
            <person name="Zimin A.V."/>
            <person name="Baldwin J."/>
            <person name="Abdouelleil A."/>
            <person name="Abdulkadir J."/>
            <person name="Abebe A."/>
            <person name="Abera B."/>
            <person name="Abreu J."/>
            <person name="Acer S.C."/>
            <person name="Aftuck L."/>
            <person name="Alexander A."/>
            <person name="An P."/>
            <person name="Anderson E."/>
            <person name="Anderson S."/>
            <person name="Arachi H."/>
            <person name="Azer M."/>
            <person name="Bachantsang P."/>
            <person name="Barry A."/>
            <person name="Bayul T."/>
            <person name="Berlin A."/>
            <person name="Bessette D."/>
            <person name="Bloom T."/>
            <person name="Blye J."/>
            <person name="Boguslavskiy L."/>
            <person name="Bonnet C."/>
            <person name="Boukhgalter B."/>
            <person name="Bourzgui I."/>
            <person name="Brown A."/>
            <person name="Cahill P."/>
            <person name="Channer S."/>
            <person name="Cheshatsang Y."/>
            <person name="Chuda L."/>
            <person name="Citroen M."/>
            <person name="Collymore A."/>
            <person name="Cooke P."/>
            <person name="Costello M."/>
            <person name="D'Aco K."/>
            <person name="Daza R."/>
            <person name="De Haan G."/>
            <person name="DeGray S."/>
            <person name="DeMaso C."/>
            <person name="Dhargay N."/>
            <person name="Dooley K."/>
            <person name="Dooley E."/>
            <person name="Doricent M."/>
            <person name="Dorje P."/>
            <person name="Dorjee K."/>
            <person name="Dupes A."/>
            <person name="Elong R."/>
            <person name="Falk J."/>
            <person name="Farina A."/>
            <person name="Faro S."/>
            <person name="Ferguson D."/>
            <person name="Fisher S."/>
            <person name="Foley C.D."/>
            <person name="Franke A."/>
            <person name="Friedrich D."/>
            <person name="Gadbois L."/>
            <person name="Gearin G."/>
            <person name="Gearin C.R."/>
            <person name="Giannoukos G."/>
            <person name="Goode T."/>
            <person name="Graham J."/>
            <person name="Grandbois E."/>
            <person name="Grewal S."/>
            <person name="Gyaltsen K."/>
            <person name="Hafez N."/>
            <person name="Hagos B."/>
            <person name="Hall J."/>
            <person name="Henson C."/>
            <person name="Hollinger A."/>
            <person name="Honan T."/>
            <person name="Huard M.D."/>
            <person name="Hughes L."/>
            <person name="Hurhula B."/>
            <person name="Husby M.E."/>
            <person name="Kamat A."/>
            <person name="Kanga B."/>
            <person name="Kashin S."/>
            <person name="Khazanovich D."/>
            <person name="Kisner P."/>
            <person name="Lance K."/>
            <person name="Lara M."/>
            <person name="Lee W."/>
            <person name="Lennon N."/>
            <person name="Letendre F."/>
            <person name="LeVine R."/>
            <person name="Lipovsky A."/>
            <person name="Liu X."/>
            <person name="Liu J."/>
            <person name="Liu S."/>
            <person name="Lokyitsang T."/>
            <person name="Lokyitsang Y."/>
            <person name="Lubonja R."/>
            <person name="Lui A."/>
            <person name="MacDonald P."/>
            <person name="Magnisalis V."/>
            <person name="Maru K."/>
            <person name="Matthews C."/>
            <person name="McCusker W."/>
            <person name="McDonough S."/>
            <person name="Mehta T."/>
            <person name="Meldrim J."/>
            <person name="Meneus L."/>
            <person name="Mihai O."/>
            <person name="Mihalev A."/>
            <person name="Mihova T."/>
            <person name="Mittelman R."/>
            <person name="Mlenga V."/>
            <person name="Montmayeur A."/>
            <person name="Mulrain L."/>
            <person name="Navidi A."/>
            <person name="Naylor J."/>
            <person name="Negash T."/>
            <person name="Nguyen T."/>
            <person name="Nguyen N."/>
            <person name="Nicol R."/>
            <person name="Norbu C."/>
            <person name="Norbu N."/>
            <person name="Novod N."/>
            <person name="O'Neill B."/>
            <person name="Osman S."/>
            <person name="Markiewicz E."/>
            <person name="Oyono O.L."/>
            <person name="Patti C."/>
            <person name="Phunkhang P."/>
            <person name="Pierre F."/>
            <person name="Priest M."/>
            <person name="Raghuraman S."/>
            <person name="Rege F."/>
            <person name="Reyes R."/>
            <person name="Rise C."/>
            <person name="Rogov P."/>
            <person name="Ross K."/>
            <person name="Ryan E."/>
            <person name="Settipalli S."/>
            <person name="Shea T."/>
            <person name="Sherpa N."/>
            <person name="Shi L."/>
            <person name="Shih D."/>
            <person name="Sparrow T."/>
            <person name="Spaulding J."/>
            <person name="Stalker J."/>
            <person name="Stange-Thomann N."/>
            <person name="Stavropoulos S."/>
            <person name="Stone C."/>
            <person name="Strader C."/>
            <person name="Tesfaye S."/>
            <person name="Thomson T."/>
            <person name="Thoulutsang Y."/>
            <person name="Thoulutsang D."/>
            <person name="Topham K."/>
            <person name="Topping I."/>
            <person name="Tsamla T."/>
            <person name="Vassiliev H."/>
            <person name="Vo A."/>
            <person name="Wangchuk T."/>
            <person name="Wangdi T."/>
            <person name="Weiand M."/>
            <person name="Wilkinson J."/>
            <person name="Wilson A."/>
            <person name="Yadav S."/>
            <person name="Young G."/>
            <person name="Yu Q."/>
            <person name="Zembek L."/>
            <person name="Zhong D."/>
            <person name="Zimmer A."/>
            <person name="Zwirko Z."/>
            <person name="Jaffe D.B."/>
            <person name="Alvarez P."/>
            <person name="Brockman W."/>
            <person name="Butler J."/>
            <person name="Chin C."/>
            <person name="Gnerre S."/>
            <person name="Grabherr M."/>
            <person name="Kleber M."/>
            <person name="Mauceli E."/>
            <person name="MacCallum I."/>
        </authorList>
    </citation>
    <scope>NUCLEOTIDE SEQUENCE [LARGE SCALE GENOMIC DNA]</scope>
    <source>
        <strain evidence="3">white501</strain>
    </source>
</reference>
<proteinExistence type="predicted"/>
<gene>
    <name evidence="2" type="primary">Dsim\GD14105</name>
    <name evidence="2" type="ORF">Dsim_GD14105</name>
</gene>
<feature type="region of interest" description="Disordered" evidence="1">
    <location>
        <begin position="1"/>
        <end position="53"/>
    </location>
</feature>
<evidence type="ECO:0000313" key="2">
    <source>
        <dbReference type="EMBL" id="EDX09729.1"/>
    </source>
</evidence>
<dbReference type="EMBL" id="CM000363">
    <property type="protein sequence ID" value="EDX09729.1"/>
    <property type="molecule type" value="Genomic_DNA"/>
</dbReference>
<dbReference type="OMA" id="WAFDVAT"/>
<dbReference type="HOGENOM" id="CLU_159529_0_0_1"/>